<feature type="compositionally biased region" description="Low complexity" evidence="1">
    <location>
        <begin position="208"/>
        <end position="223"/>
    </location>
</feature>
<dbReference type="PATRIC" id="fig|1321817.3.peg.1031"/>
<comment type="caution">
    <text evidence="3">The sequence shown here is derived from an EMBL/GenBank/DDBJ whole genome shotgun (WGS) entry which is preliminary data.</text>
</comment>
<keyword evidence="2" id="KW-0472">Membrane</keyword>
<sequence>MAGAICAPSAVAASSITAKLIYILEKDGTAYEAISLSSTDGAINDSNCDDIDDYTADFSQSGSKNECMFYQYYDENEYLAALLRTPNGSKNNINFMFIPNSVSMRIKIAAGLEINVNDLNVTSTVLAIPLRAKVATKTLSPVESKDNKYAYYTWNGSTTETGAASVTGTMELAASADGAPTINSGASPQSTPSATADTTTDLTKRSGKASSAPPVSAAPTALSVKKTSKQDDNSLLLAIIVGGLVATIGIMATILLSKRSKKPAKPRYSSPGGPNTPHPYPGSAHNGQGPTSRERPPYSSGSNYQRS</sequence>
<feature type="region of interest" description="Disordered" evidence="1">
    <location>
        <begin position="177"/>
        <end position="228"/>
    </location>
</feature>
<dbReference type="Proteomes" id="UP000016481">
    <property type="component" value="Unassembled WGS sequence"/>
</dbReference>
<dbReference type="EMBL" id="AWSC01000043">
    <property type="protein sequence ID" value="ERH15432.1"/>
    <property type="molecule type" value="Genomic_DNA"/>
</dbReference>
<feature type="compositionally biased region" description="Low complexity" evidence="1">
    <location>
        <begin position="186"/>
        <end position="201"/>
    </location>
</feature>
<protein>
    <submittedName>
        <fullName evidence="3">Uncharacterized protein</fullName>
    </submittedName>
</protein>
<gene>
    <name evidence="3" type="ORF">HMPREF1978_01170</name>
</gene>
<reference evidence="3 4" key="1">
    <citation type="submission" date="2013-08" db="EMBL/GenBank/DDBJ databases">
        <authorList>
            <person name="Weinstock G."/>
            <person name="Sodergren E."/>
            <person name="Wylie T."/>
            <person name="Fulton L."/>
            <person name="Fulton R."/>
            <person name="Fronick C."/>
            <person name="O'Laughlin M."/>
            <person name="Godfrey J."/>
            <person name="Miner T."/>
            <person name="Herter B."/>
            <person name="Appelbaum E."/>
            <person name="Cordes M."/>
            <person name="Lek S."/>
            <person name="Wollam A."/>
            <person name="Pepin K.H."/>
            <person name="Palsikar V.B."/>
            <person name="Mitreva M."/>
            <person name="Wilson R.K."/>
        </authorList>
    </citation>
    <scope>NUCLEOTIDE SEQUENCE [LARGE SCALE GENOMIC DNA]</scope>
    <source>
        <strain evidence="3 4">F0530</strain>
    </source>
</reference>
<feature type="region of interest" description="Disordered" evidence="1">
    <location>
        <begin position="259"/>
        <end position="307"/>
    </location>
</feature>
<evidence type="ECO:0000256" key="1">
    <source>
        <dbReference type="SAM" id="MobiDB-lite"/>
    </source>
</evidence>
<keyword evidence="2" id="KW-0812">Transmembrane</keyword>
<evidence type="ECO:0000313" key="3">
    <source>
        <dbReference type="EMBL" id="ERH15432.1"/>
    </source>
</evidence>
<name>U1RA79_9ACTO</name>
<evidence type="ECO:0000313" key="4">
    <source>
        <dbReference type="Proteomes" id="UP000016481"/>
    </source>
</evidence>
<dbReference type="HOGENOM" id="CLU_066803_0_0_11"/>
<evidence type="ECO:0000256" key="2">
    <source>
        <dbReference type="SAM" id="Phobius"/>
    </source>
</evidence>
<organism evidence="3 4">
    <name type="scientific">Actinomyces graevenitzii F0530</name>
    <dbReference type="NCBI Taxonomy" id="1321817"/>
    <lineage>
        <taxon>Bacteria</taxon>
        <taxon>Bacillati</taxon>
        <taxon>Actinomycetota</taxon>
        <taxon>Actinomycetes</taxon>
        <taxon>Actinomycetales</taxon>
        <taxon>Actinomycetaceae</taxon>
        <taxon>Actinomyces</taxon>
    </lineage>
</organism>
<keyword evidence="2" id="KW-1133">Transmembrane helix</keyword>
<dbReference type="AlphaFoldDB" id="U1RA79"/>
<proteinExistence type="predicted"/>
<accession>U1RA79</accession>
<feature type="transmembrane region" description="Helical" evidence="2">
    <location>
        <begin position="235"/>
        <end position="257"/>
    </location>
</feature>